<dbReference type="Gene3D" id="1.10.287.470">
    <property type="entry name" value="Helix hairpin bin"/>
    <property type="match status" value="1"/>
</dbReference>
<dbReference type="GO" id="GO:0046677">
    <property type="term" value="P:response to antibiotic"/>
    <property type="evidence" value="ECO:0007669"/>
    <property type="project" value="UniProtKB-ARBA"/>
</dbReference>
<accession>A0A6N9HJ67</accession>
<evidence type="ECO:0000256" key="5">
    <source>
        <dbReference type="ARBA" id="ARBA00022519"/>
    </source>
</evidence>
<dbReference type="RefSeq" id="WP_161026296.1">
    <property type="nucleotide sequence ID" value="NZ_WWCJ01000009.1"/>
</dbReference>
<evidence type="ECO:0000256" key="8">
    <source>
        <dbReference type="ARBA" id="ARBA00023136"/>
    </source>
</evidence>
<evidence type="ECO:0000256" key="4">
    <source>
        <dbReference type="ARBA" id="ARBA00022475"/>
    </source>
</evidence>
<evidence type="ECO:0000256" key="7">
    <source>
        <dbReference type="ARBA" id="ARBA00022989"/>
    </source>
</evidence>
<dbReference type="SUPFAM" id="SSF111369">
    <property type="entry name" value="HlyD-like secretion proteins"/>
    <property type="match status" value="2"/>
</dbReference>
<comment type="subcellular location">
    <subcellularLocation>
        <location evidence="1">Cell inner membrane</location>
        <topology evidence="1">Single-pass membrane protein</topology>
    </subcellularLocation>
</comment>
<evidence type="ECO:0000313" key="11">
    <source>
        <dbReference type="EMBL" id="MYN03327.1"/>
    </source>
</evidence>
<evidence type="ECO:0000256" key="9">
    <source>
        <dbReference type="SAM" id="SignalP"/>
    </source>
</evidence>
<proteinExistence type="inferred from homology"/>
<name>A0A6N9HJ67_9BURK</name>
<organism evidence="11 12">
    <name type="scientific">Pseudoduganella guangdongensis</name>
    <dbReference type="NCBI Taxonomy" id="2692179"/>
    <lineage>
        <taxon>Bacteria</taxon>
        <taxon>Pseudomonadati</taxon>
        <taxon>Pseudomonadota</taxon>
        <taxon>Betaproteobacteria</taxon>
        <taxon>Burkholderiales</taxon>
        <taxon>Oxalobacteraceae</taxon>
        <taxon>Telluria group</taxon>
        <taxon>Pseudoduganella</taxon>
    </lineage>
</organism>
<evidence type="ECO:0000256" key="3">
    <source>
        <dbReference type="ARBA" id="ARBA00022448"/>
    </source>
</evidence>
<dbReference type="PANTHER" id="PTHR30386:SF19">
    <property type="entry name" value="MULTIDRUG EXPORT PROTEIN EMRA-RELATED"/>
    <property type="match status" value="1"/>
</dbReference>
<feature type="signal peptide" evidence="9">
    <location>
        <begin position="1"/>
        <end position="22"/>
    </location>
</feature>
<keyword evidence="8" id="KW-0472">Membrane</keyword>
<comment type="similarity">
    <text evidence="2">Belongs to the membrane fusion protein (MFP) (TC 8.A.1) family.</text>
</comment>
<dbReference type="Proteomes" id="UP000448575">
    <property type="component" value="Unassembled WGS sequence"/>
</dbReference>
<dbReference type="Gene3D" id="2.40.30.170">
    <property type="match status" value="1"/>
</dbReference>
<dbReference type="FunFam" id="2.40.30.170:FF:000003">
    <property type="entry name" value="Multidrug resistance protein A"/>
    <property type="match status" value="1"/>
</dbReference>
<keyword evidence="7" id="KW-1133">Transmembrane helix</keyword>
<dbReference type="GO" id="GO:0015721">
    <property type="term" value="P:bile acid and bile salt transport"/>
    <property type="evidence" value="ECO:0007669"/>
    <property type="project" value="UniProtKB-ARBA"/>
</dbReference>
<feature type="domain" description="Multidrug export protein EmrA/FarA alpha-helical hairpin" evidence="10">
    <location>
        <begin position="79"/>
        <end position="199"/>
    </location>
</feature>
<evidence type="ECO:0000256" key="6">
    <source>
        <dbReference type="ARBA" id="ARBA00022692"/>
    </source>
</evidence>
<dbReference type="AlphaFoldDB" id="A0A6N9HJ67"/>
<evidence type="ECO:0000256" key="2">
    <source>
        <dbReference type="ARBA" id="ARBA00009477"/>
    </source>
</evidence>
<gene>
    <name evidence="11" type="ORF">GTP41_14620</name>
</gene>
<dbReference type="PANTHER" id="PTHR30386">
    <property type="entry name" value="MEMBRANE FUSION SUBUNIT OF EMRAB-TOLC MULTIDRUG EFFLUX PUMP"/>
    <property type="match status" value="1"/>
</dbReference>
<evidence type="ECO:0000256" key="1">
    <source>
        <dbReference type="ARBA" id="ARBA00004377"/>
    </source>
</evidence>
<keyword evidence="4" id="KW-1003">Cell membrane</keyword>
<reference evidence="11 12" key="1">
    <citation type="submission" date="2019-12" db="EMBL/GenBank/DDBJ databases">
        <title>Novel species isolated from a subtropical stream in China.</title>
        <authorList>
            <person name="Lu H."/>
        </authorList>
    </citation>
    <scope>NUCLEOTIDE SEQUENCE [LARGE SCALE GENOMIC DNA]</scope>
    <source>
        <strain evidence="11 12">DS3</strain>
    </source>
</reference>
<keyword evidence="5" id="KW-0997">Cell inner membrane</keyword>
<keyword evidence="12" id="KW-1185">Reference proteome</keyword>
<evidence type="ECO:0000313" key="12">
    <source>
        <dbReference type="Proteomes" id="UP000448575"/>
    </source>
</evidence>
<dbReference type="InterPro" id="IPR050739">
    <property type="entry name" value="MFP"/>
</dbReference>
<dbReference type="Pfam" id="PF25885">
    <property type="entry name" value="HH_EMRA"/>
    <property type="match status" value="1"/>
</dbReference>
<dbReference type="InterPro" id="IPR058633">
    <property type="entry name" value="EmrA/FarA_HH"/>
</dbReference>
<dbReference type="EMBL" id="WWCJ01000009">
    <property type="protein sequence ID" value="MYN03327.1"/>
    <property type="molecule type" value="Genomic_DNA"/>
</dbReference>
<sequence>MNTQKKIYAGAAAILFAGVAGAAWIMGSTARSESTEDAYVEGNIVQVTPQVGGSVTLIAADNTDYVQAGQPLVHLNEVDAQLAVARAEAQLSRAVRQVRVQFANATQQIANVTLRATDLSKVQSDLARRQQLASSGAVSGEDLRHAEDAVRAAQAAMSVAEQQLASSQALVDQTSIASHPDVQAAVAALRDAYVSASRTTVRAPVSGHVSKRNVQIGQRVSAGSAVMSIVPPEQMWVSANFKESQLRNIRAGQAVELVADLYGRSVRYKGRVVGQEAGTGSAFALLPAQNASGNWIKVVQRVPVRIALDQKELAAHPLKLGLSMRVQVDTASPVAPLAADSRKGYQTDVFAHELEDADKAVARIIAANVGSQRVQ</sequence>
<keyword evidence="3" id="KW-0813">Transport</keyword>
<keyword evidence="9" id="KW-0732">Signal</keyword>
<comment type="caution">
    <text evidence="11">The sequence shown here is derived from an EMBL/GenBank/DDBJ whole genome shotgun (WGS) entry which is preliminary data.</text>
</comment>
<dbReference type="GO" id="GO:0005886">
    <property type="term" value="C:plasma membrane"/>
    <property type="evidence" value="ECO:0007669"/>
    <property type="project" value="UniProtKB-SubCell"/>
</dbReference>
<evidence type="ECO:0000259" key="10">
    <source>
        <dbReference type="Pfam" id="PF25885"/>
    </source>
</evidence>
<dbReference type="GO" id="GO:1990961">
    <property type="term" value="P:xenobiotic detoxification by transmembrane export across the plasma membrane"/>
    <property type="evidence" value="ECO:0007669"/>
    <property type="project" value="UniProtKB-ARBA"/>
</dbReference>
<keyword evidence="6" id="KW-0812">Transmembrane</keyword>
<feature type="chain" id="PRO_5026731014" evidence="9">
    <location>
        <begin position="23"/>
        <end position="375"/>
    </location>
</feature>
<dbReference type="Gene3D" id="2.40.50.100">
    <property type="match status" value="1"/>
</dbReference>
<protein>
    <submittedName>
        <fullName evidence="11">HlyD family efflux transporter periplasmic adaptor subunit</fullName>
    </submittedName>
</protein>